<gene>
    <name evidence="1" type="ORF">IC235_17030</name>
</gene>
<dbReference type="AlphaFoldDB" id="A0A927BEW6"/>
<sequence>METDLGNSDYSDKWDFNHSDEFYALKGVEILDMFDRKIILSHTGVWCVIANKKLFSAHQNTNVIPFFPFLELGCENFISIVKKKLESKNMSAEIAYSFPLKYIISAALGMQSDYWVKLSISWLNCFTFDSEISDLLSYVMSSKWLSQSTRHLAKKMFFRFNKHS</sequence>
<proteinExistence type="predicted"/>
<dbReference type="EMBL" id="JACXAD010000021">
    <property type="protein sequence ID" value="MBD2769595.1"/>
    <property type="molecule type" value="Genomic_DNA"/>
</dbReference>
<dbReference type="RefSeq" id="WP_191006404.1">
    <property type="nucleotide sequence ID" value="NZ_JACXAD010000021.1"/>
</dbReference>
<keyword evidence="2" id="KW-1185">Reference proteome</keyword>
<accession>A0A927BEW6</accession>
<comment type="caution">
    <text evidence="1">The sequence shown here is derived from an EMBL/GenBank/DDBJ whole genome shotgun (WGS) entry which is preliminary data.</text>
</comment>
<protein>
    <submittedName>
        <fullName evidence="1">Uncharacterized protein</fullName>
    </submittedName>
</protein>
<dbReference type="Proteomes" id="UP000612233">
    <property type="component" value="Unassembled WGS sequence"/>
</dbReference>
<reference evidence="1" key="1">
    <citation type="submission" date="2020-09" db="EMBL/GenBank/DDBJ databases">
        <authorList>
            <person name="Kim M.K."/>
        </authorList>
    </citation>
    <scope>NUCLEOTIDE SEQUENCE</scope>
    <source>
        <strain evidence="1">BT664</strain>
    </source>
</reference>
<evidence type="ECO:0000313" key="1">
    <source>
        <dbReference type="EMBL" id="MBD2769595.1"/>
    </source>
</evidence>
<evidence type="ECO:0000313" key="2">
    <source>
        <dbReference type="Proteomes" id="UP000612233"/>
    </source>
</evidence>
<name>A0A927BEW6_9BACT</name>
<organism evidence="1 2">
    <name type="scientific">Hymenobacter montanus</name>
    <dbReference type="NCBI Taxonomy" id="2771359"/>
    <lineage>
        <taxon>Bacteria</taxon>
        <taxon>Pseudomonadati</taxon>
        <taxon>Bacteroidota</taxon>
        <taxon>Cytophagia</taxon>
        <taxon>Cytophagales</taxon>
        <taxon>Hymenobacteraceae</taxon>
        <taxon>Hymenobacter</taxon>
    </lineage>
</organism>